<dbReference type="AlphaFoldDB" id="A0A9D4H3Z8"/>
<evidence type="ECO:0000313" key="1">
    <source>
        <dbReference type="EMBL" id="KAH3827892.1"/>
    </source>
</evidence>
<sequence length="219" mass="24464">MYVLQSPTYKTDGRFFCITGTSRIKYPPKASTVTIYGKTGNDSDTSGYLSTSSLDSPVEETRLAPSKEKIKRVWRCWIQHLDSFSGPRCSTPNQDSGQVVLKKCVRLCNFSRPLSTVKRSACPKSSERDALNNDSFCTPDMAPFCSDECFRNTRSTGHGMKGNESKVQFSLHGLTVDEFMTDCLPTVFQENLSNYFHVNNSVTTEANIKPSKNNGIAFF</sequence>
<evidence type="ECO:0000313" key="2">
    <source>
        <dbReference type="Proteomes" id="UP000828390"/>
    </source>
</evidence>
<name>A0A9D4H3Z8_DREPO</name>
<protein>
    <submittedName>
        <fullName evidence="1">Uncharacterized protein</fullName>
    </submittedName>
</protein>
<keyword evidence="2" id="KW-1185">Reference proteome</keyword>
<dbReference type="Proteomes" id="UP000828390">
    <property type="component" value="Unassembled WGS sequence"/>
</dbReference>
<organism evidence="1 2">
    <name type="scientific">Dreissena polymorpha</name>
    <name type="common">Zebra mussel</name>
    <name type="synonym">Mytilus polymorpha</name>
    <dbReference type="NCBI Taxonomy" id="45954"/>
    <lineage>
        <taxon>Eukaryota</taxon>
        <taxon>Metazoa</taxon>
        <taxon>Spiralia</taxon>
        <taxon>Lophotrochozoa</taxon>
        <taxon>Mollusca</taxon>
        <taxon>Bivalvia</taxon>
        <taxon>Autobranchia</taxon>
        <taxon>Heteroconchia</taxon>
        <taxon>Euheterodonta</taxon>
        <taxon>Imparidentia</taxon>
        <taxon>Neoheterodontei</taxon>
        <taxon>Myida</taxon>
        <taxon>Dreissenoidea</taxon>
        <taxon>Dreissenidae</taxon>
        <taxon>Dreissena</taxon>
    </lineage>
</organism>
<dbReference type="EMBL" id="JAIWYP010000005">
    <property type="protein sequence ID" value="KAH3827892.1"/>
    <property type="molecule type" value="Genomic_DNA"/>
</dbReference>
<reference evidence="1" key="1">
    <citation type="journal article" date="2019" name="bioRxiv">
        <title>The Genome of the Zebra Mussel, Dreissena polymorpha: A Resource for Invasive Species Research.</title>
        <authorList>
            <person name="McCartney M.A."/>
            <person name="Auch B."/>
            <person name="Kono T."/>
            <person name="Mallez S."/>
            <person name="Zhang Y."/>
            <person name="Obille A."/>
            <person name="Becker A."/>
            <person name="Abrahante J.E."/>
            <person name="Garbe J."/>
            <person name="Badalamenti J.P."/>
            <person name="Herman A."/>
            <person name="Mangelson H."/>
            <person name="Liachko I."/>
            <person name="Sullivan S."/>
            <person name="Sone E.D."/>
            <person name="Koren S."/>
            <person name="Silverstein K.A.T."/>
            <person name="Beckman K.B."/>
            <person name="Gohl D.M."/>
        </authorList>
    </citation>
    <scope>NUCLEOTIDE SEQUENCE</scope>
    <source>
        <strain evidence="1">Duluth1</strain>
        <tissue evidence="1">Whole animal</tissue>
    </source>
</reference>
<comment type="caution">
    <text evidence="1">The sequence shown here is derived from an EMBL/GenBank/DDBJ whole genome shotgun (WGS) entry which is preliminary data.</text>
</comment>
<proteinExistence type="predicted"/>
<reference evidence="1" key="2">
    <citation type="submission" date="2020-11" db="EMBL/GenBank/DDBJ databases">
        <authorList>
            <person name="McCartney M.A."/>
            <person name="Auch B."/>
            <person name="Kono T."/>
            <person name="Mallez S."/>
            <person name="Becker A."/>
            <person name="Gohl D.M."/>
            <person name="Silverstein K.A.T."/>
            <person name="Koren S."/>
            <person name="Bechman K.B."/>
            <person name="Herman A."/>
            <person name="Abrahante J.E."/>
            <person name="Garbe J."/>
        </authorList>
    </citation>
    <scope>NUCLEOTIDE SEQUENCE</scope>
    <source>
        <strain evidence="1">Duluth1</strain>
        <tissue evidence="1">Whole animal</tissue>
    </source>
</reference>
<gene>
    <name evidence="1" type="ORF">DPMN_129836</name>
</gene>
<accession>A0A9D4H3Z8</accession>